<keyword evidence="2" id="KW-0472">Membrane</keyword>
<feature type="region of interest" description="Disordered" evidence="1">
    <location>
        <begin position="297"/>
        <end position="358"/>
    </location>
</feature>
<gene>
    <name evidence="3" type="ORF">EJ08DRAFT_451718</name>
</gene>
<keyword evidence="2" id="KW-0812">Transmembrane</keyword>
<protein>
    <submittedName>
        <fullName evidence="3">Uncharacterized protein</fullName>
    </submittedName>
</protein>
<feature type="compositionally biased region" description="Basic and acidic residues" evidence="1">
    <location>
        <begin position="7"/>
        <end position="21"/>
    </location>
</feature>
<organism evidence="3 4">
    <name type="scientific">Tothia fuscella</name>
    <dbReference type="NCBI Taxonomy" id="1048955"/>
    <lineage>
        <taxon>Eukaryota</taxon>
        <taxon>Fungi</taxon>
        <taxon>Dikarya</taxon>
        <taxon>Ascomycota</taxon>
        <taxon>Pezizomycotina</taxon>
        <taxon>Dothideomycetes</taxon>
        <taxon>Pleosporomycetidae</taxon>
        <taxon>Venturiales</taxon>
        <taxon>Cylindrosympodiaceae</taxon>
        <taxon>Tothia</taxon>
    </lineage>
</organism>
<evidence type="ECO:0000256" key="2">
    <source>
        <dbReference type="SAM" id="Phobius"/>
    </source>
</evidence>
<accession>A0A9P4TTU7</accession>
<comment type="caution">
    <text evidence="3">The sequence shown here is derived from an EMBL/GenBank/DDBJ whole genome shotgun (WGS) entry which is preliminary data.</text>
</comment>
<name>A0A9P4TTU7_9PEZI</name>
<keyword evidence="2" id="KW-1133">Transmembrane helix</keyword>
<feature type="region of interest" description="Disordered" evidence="1">
    <location>
        <begin position="1"/>
        <end position="21"/>
    </location>
</feature>
<feature type="compositionally biased region" description="Basic and acidic residues" evidence="1">
    <location>
        <begin position="297"/>
        <end position="311"/>
    </location>
</feature>
<dbReference type="AlphaFoldDB" id="A0A9P4TTU7"/>
<proteinExistence type="predicted"/>
<evidence type="ECO:0000313" key="3">
    <source>
        <dbReference type="EMBL" id="KAF2423430.1"/>
    </source>
</evidence>
<keyword evidence="4" id="KW-1185">Reference proteome</keyword>
<dbReference type="EMBL" id="MU007082">
    <property type="protein sequence ID" value="KAF2423430.1"/>
    <property type="molecule type" value="Genomic_DNA"/>
</dbReference>
<dbReference type="Proteomes" id="UP000800235">
    <property type="component" value="Unassembled WGS sequence"/>
</dbReference>
<evidence type="ECO:0000256" key="1">
    <source>
        <dbReference type="SAM" id="MobiDB-lite"/>
    </source>
</evidence>
<sequence length="372" mass="40820">MRSNLGQERKKSSPNEERFAKRFVEEQDKVWRDLGKALARKESDDCSDDNLGCIKRTISETLKNAACDPQLLVVSPIAPFPATTPAIGPWGAIPPSFPPVSQLPPRPLITGLPSILSQPILQPPTTTELPLGSVFGLTTLSTSIVLSTLPVNTPTPTTSVAIIWNNAATNTAFGATNPTNQAQKSNSIFAMPPMTKGLMAFGIILGAVFVAFIASILVRRKRRGKRTESRAYSDIETVYRNDAESAFGDGRTDRAPRLALPSFDMTAPAIPQQVYQQQRESQIQQRSSLQIISGMKEDPFADPVNSRDNEPRSTPVPLQKNLPRKQVGSDRDGNVLPQSPKEDEVDPGRTSVREFHTTPSWVTDQLKRLENL</sequence>
<feature type="transmembrane region" description="Helical" evidence="2">
    <location>
        <begin position="198"/>
        <end position="218"/>
    </location>
</feature>
<evidence type="ECO:0000313" key="4">
    <source>
        <dbReference type="Proteomes" id="UP000800235"/>
    </source>
</evidence>
<reference evidence="3" key="1">
    <citation type="journal article" date="2020" name="Stud. Mycol.">
        <title>101 Dothideomycetes genomes: a test case for predicting lifestyles and emergence of pathogens.</title>
        <authorList>
            <person name="Haridas S."/>
            <person name="Albert R."/>
            <person name="Binder M."/>
            <person name="Bloem J."/>
            <person name="Labutti K."/>
            <person name="Salamov A."/>
            <person name="Andreopoulos B."/>
            <person name="Baker S."/>
            <person name="Barry K."/>
            <person name="Bills G."/>
            <person name="Bluhm B."/>
            <person name="Cannon C."/>
            <person name="Castanera R."/>
            <person name="Culley D."/>
            <person name="Daum C."/>
            <person name="Ezra D."/>
            <person name="Gonzalez J."/>
            <person name="Henrissat B."/>
            <person name="Kuo A."/>
            <person name="Liang C."/>
            <person name="Lipzen A."/>
            <person name="Lutzoni F."/>
            <person name="Magnuson J."/>
            <person name="Mondo S."/>
            <person name="Nolan M."/>
            <person name="Ohm R."/>
            <person name="Pangilinan J."/>
            <person name="Park H.-J."/>
            <person name="Ramirez L."/>
            <person name="Alfaro M."/>
            <person name="Sun H."/>
            <person name="Tritt A."/>
            <person name="Yoshinaga Y."/>
            <person name="Zwiers L.-H."/>
            <person name="Turgeon B."/>
            <person name="Goodwin S."/>
            <person name="Spatafora J."/>
            <person name="Crous P."/>
            <person name="Grigoriev I."/>
        </authorList>
    </citation>
    <scope>NUCLEOTIDE SEQUENCE</scope>
    <source>
        <strain evidence="3">CBS 130266</strain>
    </source>
</reference>